<feature type="domain" description="Fibronectin type-III" evidence="11">
    <location>
        <begin position="1031"/>
        <end position="1128"/>
    </location>
</feature>
<organism evidence="12 13">
    <name type="scientific">Crotalus adamanteus</name>
    <name type="common">Eastern diamondback rattlesnake</name>
    <dbReference type="NCBI Taxonomy" id="8729"/>
    <lineage>
        <taxon>Eukaryota</taxon>
        <taxon>Metazoa</taxon>
        <taxon>Chordata</taxon>
        <taxon>Craniata</taxon>
        <taxon>Vertebrata</taxon>
        <taxon>Euteleostomi</taxon>
        <taxon>Lepidosauria</taxon>
        <taxon>Squamata</taxon>
        <taxon>Bifurcata</taxon>
        <taxon>Unidentata</taxon>
        <taxon>Episquamata</taxon>
        <taxon>Toxicofera</taxon>
        <taxon>Serpentes</taxon>
        <taxon>Colubroidea</taxon>
        <taxon>Viperidae</taxon>
        <taxon>Crotalinae</taxon>
        <taxon>Crotalus</taxon>
    </lineage>
</organism>
<dbReference type="InterPro" id="IPR000651">
    <property type="entry name" value="Ras-like_Gua-exchang_fac_N"/>
</dbReference>
<dbReference type="CDD" id="cd06224">
    <property type="entry name" value="REM"/>
    <property type="match status" value="1"/>
</dbReference>
<name>A0AAW1C213_CROAD</name>
<dbReference type="Gene3D" id="2.60.40.10">
    <property type="entry name" value="Immunoglobulins"/>
    <property type="match status" value="2"/>
</dbReference>
<evidence type="ECO:0000259" key="9">
    <source>
        <dbReference type="PROSITE" id="PS50200"/>
    </source>
</evidence>
<evidence type="ECO:0000256" key="1">
    <source>
        <dbReference type="ARBA" id="ARBA00022658"/>
    </source>
</evidence>
<comment type="caution">
    <text evidence="12">The sequence shown here is derived from an EMBL/GenBank/DDBJ whole genome shotgun (WGS) entry which is preliminary data.</text>
</comment>
<keyword evidence="7" id="KW-0472">Membrane</keyword>
<feature type="domain" description="Ras-associating" evidence="9">
    <location>
        <begin position="660"/>
        <end position="749"/>
    </location>
</feature>
<dbReference type="InterPro" id="IPR019804">
    <property type="entry name" value="Ras_G-nucl-exch_fac_CS"/>
</dbReference>
<keyword evidence="3" id="KW-0675">Receptor</keyword>
<evidence type="ECO:0000313" key="12">
    <source>
        <dbReference type="EMBL" id="KAK9407748.1"/>
    </source>
</evidence>
<dbReference type="Pfam" id="PF00617">
    <property type="entry name" value="RasGEF"/>
    <property type="match status" value="1"/>
</dbReference>
<keyword evidence="4" id="KW-0325">Glycoprotein</keyword>
<dbReference type="PROSITE" id="PS50200">
    <property type="entry name" value="RA"/>
    <property type="match status" value="1"/>
</dbReference>
<dbReference type="InterPro" id="IPR001895">
    <property type="entry name" value="RASGEF_cat_dom"/>
</dbReference>
<sequence length="1414" mass="157205">MGIPISFGMKPNGKSTLPDFCFNLEKLGKLPDLIPKSQPSAKGKLGLALLSFKRVPSHHLGDLWAAAITVAPEGWVEKSSGGPEARSRPPAGSAPLLAPTIPPGKRRPMAEQRQPGVLEKAMGKAEIAMTPLQQWGEEAEDEAIYSITLERMKAEPAASGASCLKEHPETPECPFVQYRTCKRRTLRAATLPQLVKWLLTAKEEGDLGYTSSFLATYQAFATLMQVLELLLPLGPDKAVLHVLEQWLQHHPEDFWEPPEYPNLHKILFFLHQSAPNSPVCALAKGLLQAHKEKEVNGGNSPGMGPSQVITEAAGTDDCEEISALMSFSVDEVAEQLTLMDANLFRAVLPFHCLGCIWSQRDKKKNQHMAPSVRATVIQFNAVTSCVITSVLGDLAMHIPQRANLLEKWIQIAGRCRALRNFSSLYAILSALQSNSIYRLKRTWAAVNRETRSSFRKLSQIFSDDHNHLNCSEILLQTPTIPYLGTFLTDLIMLDTALPDFVEGQLINFEKRRKEAAILFSICHLQQSCQGYNLCLNPSFHLAFHRQQQLSEDQSYCISCMIEPPADSCPSSPKLHRSLTKRFSSLLLGSEPSAAPSGSEKTGTMPLSSSSSLNSEDGSSVPCSPTRVSPGVKDPPVTQLKTCPLREQPVPPSISKQGETESRIVRVHMNNICGNGNLYRSILITSQDKTTAVIERALQKHKLEEDSPCNYQLLQLLEGGQELLIPDSANVFYAMNPAGPHDFFLLQKKGITREPRLKPKPGSKAALRHIPSLKDFGTLAAKLPCGVHTIYHSFAEKRPTKTPNTVVGRNNLHCTLNSKRNAFDTGLEINRPWADSPRKNMIGETSSCGAKTQASASAVSYQLAEQVKRLFWQNCCPPLHQSMEQARRSIAAFLILVVWASGSLQEGPGNLGAHFNNKVAHLLTEELLNPKCFTQQLEDLACFWEVSELLTEQKKQSMYSFCYKFEEDNSLQSCNLTVRNTSRNTTLYTCFFQRQDISAFSPLEIKVFDGLSSNSTLYTRTIYVERLVFLDPPSNLTVQFMESSGQLNVSWQSPPIAYMENSIHYEVSISPEGYRPQRVESTSGQTYYLLNLKGGTHYTLAVRAKPNGVSYDGYWSEWSQEVSVTVPNDLDPLILILSIILIVIVLLLAFITLMSNHRFLKKKIWPVIPSPEHEFKDLFTIYKGNFQLWLGHQSTYPWWSQNTHYLEEQPFLVELLSECDGHKVDSPLLPPPLPPKRCTPVELPCALELSLDDYLILDKNVMPCCLGGNGSPFSLGSQSTEDSDLGLVEEARITEPSQASSSFEYTVFDPSSESLSPQGHQAELQFKSSYQMVSDSGISADYSLVDSTAGPTSLYTNIYKPLKLLNLIKRHLGGHRVAAFQPAVTISPNTPYQDWTVFSLCHLKEFTRTAAKAAF</sequence>
<dbReference type="Gene3D" id="1.20.870.10">
    <property type="entry name" value="Son of sevenless (SoS) protein Chain: S domain 1"/>
    <property type="match status" value="1"/>
</dbReference>
<evidence type="ECO:0000313" key="13">
    <source>
        <dbReference type="Proteomes" id="UP001474421"/>
    </source>
</evidence>
<dbReference type="GO" id="GO:0005886">
    <property type="term" value="C:plasma membrane"/>
    <property type="evidence" value="ECO:0007669"/>
    <property type="project" value="TreeGrafter"/>
</dbReference>
<dbReference type="PROSITE" id="PS00720">
    <property type="entry name" value="RASGEF"/>
    <property type="match status" value="1"/>
</dbReference>
<dbReference type="SMART" id="SM00314">
    <property type="entry name" value="RA"/>
    <property type="match status" value="1"/>
</dbReference>
<dbReference type="InterPro" id="IPR015152">
    <property type="entry name" value="Growth/epo_recpt_lig-bind"/>
</dbReference>
<keyword evidence="7" id="KW-1133">Transmembrane helix</keyword>
<gene>
    <name evidence="12" type="ORF">NXF25_006522</name>
</gene>
<dbReference type="InterPro" id="IPR003961">
    <property type="entry name" value="FN3_dom"/>
</dbReference>
<dbReference type="InterPro" id="IPR000159">
    <property type="entry name" value="RA_dom"/>
</dbReference>
<dbReference type="Gene3D" id="1.10.840.10">
    <property type="entry name" value="Ras guanine-nucleotide exchange factors catalytic domain"/>
    <property type="match status" value="1"/>
</dbReference>
<feature type="region of interest" description="Disordered" evidence="6">
    <location>
        <begin position="589"/>
        <end position="636"/>
    </location>
</feature>
<dbReference type="Gene3D" id="3.10.20.90">
    <property type="entry name" value="Phosphatidylinositol 3-kinase Catalytic Subunit, Chain A, domain 1"/>
    <property type="match status" value="1"/>
</dbReference>
<evidence type="ECO:0000259" key="10">
    <source>
        <dbReference type="PROSITE" id="PS50212"/>
    </source>
</evidence>
<dbReference type="PANTHER" id="PTHR23113">
    <property type="entry name" value="GUANINE NUCLEOTIDE EXCHANGE FACTOR"/>
    <property type="match status" value="1"/>
</dbReference>
<dbReference type="InterPro" id="IPR023578">
    <property type="entry name" value="Ras_GEF_dom_sf"/>
</dbReference>
<proteinExistence type="predicted"/>
<evidence type="ECO:0000256" key="5">
    <source>
        <dbReference type="PROSITE-ProRule" id="PRU00168"/>
    </source>
</evidence>
<dbReference type="InterPro" id="IPR036116">
    <property type="entry name" value="FN3_sf"/>
</dbReference>
<evidence type="ECO:0000256" key="6">
    <source>
        <dbReference type="SAM" id="MobiDB-lite"/>
    </source>
</evidence>
<dbReference type="SMART" id="SM00229">
    <property type="entry name" value="RasGEFN"/>
    <property type="match status" value="1"/>
</dbReference>
<dbReference type="SMART" id="SM00060">
    <property type="entry name" value="FN3"/>
    <property type="match status" value="1"/>
</dbReference>
<dbReference type="SUPFAM" id="SSF49265">
    <property type="entry name" value="Fibronectin type III"/>
    <property type="match status" value="2"/>
</dbReference>
<dbReference type="Pfam" id="PF09067">
    <property type="entry name" value="EpoR_lig-bind"/>
    <property type="match status" value="1"/>
</dbReference>
<dbReference type="PROSITE" id="PS50853">
    <property type="entry name" value="FN3"/>
    <property type="match status" value="1"/>
</dbReference>
<dbReference type="Pfam" id="PF00788">
    <property type="entry name" value="RA"/>
    <property type="match status" value="1"/>
</dbReference>
<dbReference type="InterPro" id="IPR008937">
    <property type="entry name" value="Ras-like_GEF"/>
</dbReference>
<evidence type="ECO:0000256" key="3">
    <source>
        <dbReference type="ARBA" id="ARBA00023170"/>
    </source>
</evidence>
<dbReference type="PROSITE" id="PS50009">
    <property type="entry name" value="RASGEF_CAT"/>
    <property type="match status" value="1"/>
</dbReference>
<dbReference type="InterPro" id="IPR029071">
    <property type="entry name" value="Ubiquitin-like_domsf"/>
</dbReference>
<evidence type="ECO:0000256" key="4">
    <source>
        <dbReference type="ARBA" id="ARBA00023180"/>
    </source>
</evidence>
<evidence type="ECO:0000259" key="11">
    <source>
        <dbReference type="PROSITE" id="PS50853"/>
    </source>
</evidence>
<reference evidence="12 13" key="1">
    <citation type="journal article" date="2024" name="Proc. Natl. Acad. Sci. U.S.A.">
        <title>The genetic regulatory architecture and epigenomic basis for age-related changes in rattlesnake venom.</title>
        <authorList>
            <person name="Hogan M.P."/>
            <person name="Holding M.L."/>
            <person name="Nystrom G.S."/>
            <person name="Colston T.J."/>
            <person name="Bartlett D.A."/>
            <person name="Mason A.J."/>
            <person name="Ellsworth S.A."/>
            <person name="Rautsaw R.M."/>
            <person name="Lawrence K.C."/>
            <person name="Strickland J.L."/>
            <person name="He B."/>
            <person name="Fraser P."/>
            <person name="Margres M.J."/>
            <person name="Gilbert D.M."/>
            <person name="Gibbs H.L."/>
            <person name="Parkinson C.L."/>
            <person name="Rokyta D.R."/>
        </authorList>
    </citation>
    <scope>NUCLEOTIDE SEQUENCE [LARGE SCALE GENOMIC DNA]</scope>
    <source>
        <strain evidence="12">DRR0105</strain>
    </source>
</reference>
<dbReference type="SUPFAM" id="SSF48366">
    <property type="entry name" value="Ras GEF"/>
    <property type="match status" value="1"/>
</dbReference>
<feature type="compositionally biased region" description="Low complexity" evidence="6">
    <location>
        <begin position="607"/>
        <end position="619"/>
    </location>
</feature>
<protein>
    <submittedName>
        <fullName evidence="12">Ral guanine nucleotide dissociation stimulator-like 3</fullName>
    </submittedName>
</protein>
<dbReference type="InterPro" id="IPR036964">
    <property type="entry name" value="RASGEF_cat_dom_sf"/>
</dbReference>
<dbReference type="SMART" id="SM00147">
    <property type="entry name" value="RasGEF"/>
    <property type="match status" value="1"/>
</dbReference>
<feature type="domain" description="N-terminal Ras-GEF" evidence="10">
    <location>
        <begin position="182"/>
        <end position="291"/>
    </location>
</feature>
<dbReference type="PROSITE" id="PS50212">
    <property type="entry name" value="RASGEF_NTER"/>
    <property type="match status" value="1"/>
</dbReference>
<dbReference type="Pfam" id="PF00041">
    <property type="entry name" value="fn3"/>
    <property type="match status" value="1"/>
</dbReference>
<feature type="region of interest" description="Disordered" evidence="6">
    <location>
        <begin position="76"/>
        <end position="113"/>
    </location>
</feature>
<evidence type="ECO:0000256" key="7">
    <source>
        <dbReference type="SAM" id="Phobius"/>
    </source>
</evidence>
<keyword evidence="1 5" id="KW-0344">Guanine-nucleotide releasing factor</keyword>
<dbReference type="Proteomes" id="UP001474421">
    <property type="component" value="Unassembled WGS sequence"/>
</dbReference>
<dbReference type="CDD" id="cd00063">
    <property type="entry name" value="FN3"/>
    <property type="match status" value="1"/>
</dbReference>
<evidence type="ECO:0000256" key="2">
    <source>
        <dbReference type="ARBA" id="ARBA00022729"/>
    </source>
</evidence>
<feature type="domain" description="Ras-GEF" evidence="8">
    <location>
        <begin position="328"/>
        <end position="564"/>
    </location>
</feature>
<dbReference type="GO" id="GO:0005085">
    <property type="term" value="F:guanyl-nucleotide exchange factor activity"/>
    <property type="evidence" value="ECO:0007669"/>
    <property type="project" value="UniProtKB-KW"/>
</dbReference>
<dbReference type="CDD" id="cd00155">
    <property type="entry name" value="RasGEF"/>
    <property type="match status" value="1"/>
</dbReference>
<dbReference type="GO" id="GO:0007265">
    <property type="term" value="P:Ras protein signal transduction"/>
    <property type="evidence" value="ECO:0007669"/>
    <property type="project" value="TreeGrafter"/>
</dbReference>
<keyword evidence="13" id="KW-1185">Reference proteome</keyword>
<accession>A0AAW1C213</accession>
<dbReference type="InterPro" id="IPR013783">
    <property type="entry name" value="Ig-like_fold"/>
</dbReference>
<evidence type="ECO:0000259" key="8">
    <source>
        <dbReference type="PROSITE" id="PS50009"/>
    </source>
</evidence>
<dbReference type="PANTHER" id="PTHR23113:SF220">
    <property type="entry name" value="RAL GUANINE NUCLEOTIDE DISSOCIATION STIMULATOR-LIKE 3"/>
    <property type="match status" value="1"/>
</dbReference>
<dbReference type="SUPFAM" id="SSF54236">
    <property type="entry name" value="Ubiquitin-like"/>
    <property type="match status" value="1"/>
</dbReference>
<keyword evidence="2" id="KW-0732">Signal</keyword>
<dbReference type="EMBL" id="JAOTOJ010000002">
    <property type="protein sequence ID" value="KAK9407748.1"/>
    <property type="molecule type" value="Genomic_DNA"/>
</dbReference>
<keyword evidence="7" id="KW-0812">Transmembrane</keyword>
<feature type="transmembrane region" description="Helical" evidence="7">
    <location>
        <begin position="1132"/>
        <end position="1152"/>
    </location>
</feature>